<protein>
    <submittedName>
        <fullName evidence="3">Uncharacterized protein</fullName>
    </submittedName>
</protein>
<keyword evidence="2" id="KW-0472">Membrane</keyword>
<reference evidence="3 5" key="1">
    <citation type="submission" date="2017-11" db="EMBL/GenBank/DDBJ databases">
        <title>The genome of Rhizophagus clarus HR1 reveals common genetic basis of auxotrophy among arbuscular mycorrhizal fungi.</title>
        <authorList>
            <person name="Kobayashi Y."/>
        </authorList>
    </citation>
    <scope>NUCLEOTIDE SEQUENCE [LARGE SCALE GENOMIC DNA]</scope>
    <source>
        <strain evidence="3 5">HR1</strain>
    </source>
</reference>
<keyword evidence="5" id="KW-1185">Reference proteome</keyword>
<keyword evidence="2" id="KW-0812">Transmembrane</keyword>
<gene>
    <name evidence="4" type="ORF">RCL2_002021400</name>
    <name evidence="3" type="ORF">RclHR1_00440030</name>
</gene>
<feature type="region of interest" description="Disordered" evidence="1">
    <location>
        <begin position="186"/>
        <end position="225"/>
    </location>
</feature>
<dbReference type="EMBL" id="BLAL01000228">
    <property type="protein sequence ID" value="GES93470.1"/>
    <property type="molecule type" value="Genomic_DNA"/>
</dbReference>
<name>A0A2Z6RIG1_9GLOM</name>
<feature type="compositionally biased region" description="Polar residues" evidence="1">
    <location>
        <begin position="199"/>
        <end position="217"/>
    </location>
</feature>
<dbReference type="OrthoDB" id="2409363at2759"/>
<accession>A0A2Z6RIG1</accession>
<feature type="transmembrane region" description="Helical" evidence="2">
    <location>
        <begin position="253"/>
        <end position="274"/>
    </location>
</feature>
<comment type="caution">
    <text evidence="3">The sequence shown here is derived from an EMBL/GenBank/DDBJ whole genome shotgun (WGS) entry which is preliminary data.</text>
</comment>
<dbReference type="Proteomes" id="UP000615446">
    <property type="component" value="Unassembled WGS sequence"/>
</dbReference>
<keyword evidence="2" id="KW-1133">Transmembrane helix</keyword>
<sequence length="290" mass="33267">MKMQDLQDDKRSSNNSFSSKRASLRISTVTINSDTATPPPVYFTTTINDPPMPVRRNSSRSKYYQRSLKNINHPSLDLEENFSLLDNLSLYDKIFDTVSFNNSNANENNQKEKGNLLVTENIEEIKRSNPLSNPYDSSWIPEPYSSSPILSRFSLLEPNKSNSPPNLDNNNNKKKVRFITQSSNLSQIDESQTDEIDESQLQSSSGSEDNNVDTDLNATEKGEEHKSNKLKSWKDLWEMSWRDKETKKFTKKFWLTFVFIIFLILLAAIIGICLHNKSTHQIISNKTNSK</sequence>
<dbReference type="EMBL" id="BEXD01003779">
    <property type="protein sequence ID" value="GBC01964.1"/>
    <property type="molecule type" value="Genomic_DNA"/>
</dbReference>
<dbReference type="AlphaFoldDB" id="A0A2Z6RIG1"/>
<evidence type="ECO:0000313" key="5">
    <source>
        <dbReference type="Proteomes" id="UP000247702"/>
    </source>
</evidence>
<dbReference type="Proteomes" id="UP000247702">
    <property type="component" value="Unassembled WGS sequence"/>
</dbReference>
<evidence type="ECO:0000313" key="3">
    <source>
        <dbReference type="EMBL" id="GBC01964.1"/>
    </source>
</evidence>
<organism evidence="3 5">
    <name type="scientific">Rhizophagus clarus</name>
    <dbReference type="NCBI Taxonomy" id="94130"/>
    <lineage>
        <taxon>Eukaryota</taxon>
        <taxon>Fungi</taxon>
        <taxon>Fungi incertae sedis</taxon>
        <taxon>Mucoromycota</taxon>
        <taxon>Glomeromycotina</taxon>
        <taxon>Glomeromycetes</taxon>
        <taxon>Glomerales</taxon>
        <taxon>Glomeraceae</taxon>
        <taxon>Rhizophagus</taxon>
    </lineage>
</organism>
<proteinExistence type="predicted"/>
<evidence type="ECO:0000256" key="2">
    <source>
        <dbReference type="SAM" id="Phobius"/>
    </source>
</evidence>
<reference evidence="4" key="2">
    <citation type="submission" date="2019-10" db="EMBL/GenBank/DDBJ databases">
        <title>Conservation and host-specific expression of non-tandemly repeated heterogenous ribosome RNA gene in arbuscular mycorrhizal fungi.</title>
        <authorList>
            <person name="Maeda T."/>
            <person name="Kobayashi Y."/>
            <person name="Nakagawa T."/>
            <person name="Ezawa T."/>
            <person name="Yamaguchi K."/>
            <person name="Bino T."/>
            <person name="Nishimoto Y."/>
            <person name="Shigenobu S."/>
            <person name="Kawaguchi M."/>
        </authorList>
    </citation>
    <scope>NUCLEOTIDE SEQUENCE</scope>
    <source>
        <strain evidence="4">HR1</strain>
    </source>
</reference>
<evidence type="ECO:0000256" key="1">
    <source>
        <dbReference type="SAM" id="MobiDB-lite"/>
    </source>
</evidence>
<evidence type="ECO:0000313" key="4">
    <source>
        <dbReference type="EMBL" id="GES93470.1"/>
    </source>
</evidence>